<accession>A0ABN1Q547</accession>
<sequence length="187" mass="20559">MTHEEVLKECRRVLEEGRVTAPLRPTPALGTFPLNCDIAEDIAVVTFLTSMPDEKSYCSEQYVFELADGVWEYLGGGSASMDSPCPVRLPRTGLGGAHLRLTGHGLTRRRSPGPYPERRWIVTAELQLCDEAETLLLDERPVAVPDHGIVSAVWPTLRPATATALAADGRTLSSLLLEPRTWFHAPE</sequence>
<evidence type="ECO:0000313" key="1">
    <source>
        <dbReference type="EMBL" id="GAA0937591.1"/>
    </source>
</evidence>
<proteinExistence type="predicted"/>
<dbReference type="RefSeq" id="WP_344236092.1">
    <property type="nucleotide sequence ID" value="NZ_BAAAHH010000001.1"/>
</dbReference>
<evidence type="ECO:0000313" key="2">
    <source>
        <dbReference type="Proteomes" id="UP001500665"/>
    </source>
</evidence>
<comment type="caution">
    <text evidence="1">The sequence shown here is derived from an EMBL/GenBank/DDBJ whole genome shotgun (WGS) entry which is preliminary data.</text>
</comment>
<keyword evidence="2" id="KW-1185">Reference proteome</keyword>
<reference evidence="1 2" key="1">
    <citation type="journal article" date="2019" name="Int. J. Syst. Evol. Microbiol.">
        <title>The Global Catalogue of Microorganisms (GCM) 10K type strain sequencing project: providing services to taxonomists for standard genome sequencing and annotation.</title>
        <authorList>
            <consortium name="The Broad Institute Genomics Platform"/>
            <consortium name="The Broad Institute Genome Sequencing Center for Infectious Disease"/>
            <person name="Wu L."/>
            <person name="Ma J."/>
        </authorList>
    </citation>
    <scope>NUCLEOTIDE SEQUENCE [LARGE SCALE GENOMIC DNA]</scope>
    <source>
        <strain evidence="1 2">JCM 10696</strain>
    </source>
</reference>
<organism evidence="1 2">
    <name type="scientific">Actinocorallia libanotica</name>
    <dbReference type="NCBI Taxonomy" id="46162"/>
    <lineage>
        <taxon>Bacteria</taxon>
        <taxon>Bacillati</taxon>
        <taxon>Actinomycetota</taxon>
        <taxon>Actinomycetes</taxon>
        <taxon>Streptosporangiales</taxon>
        <taxon>Thermomonosporaceae</taxon>
        <taxon>Actinocorallia</taxon>
    </lineage>
</organism>
<gene>
    <name evidence="1" type="ORF">GCM10009550_04480</name>
</gene>
<protein>
    <submittedName>
        <fullName evidence="1">Uncharacterized protein</fullName>
    </submittedName>
</protein>
<name>A0ABN1Q547_9ACTN</name>
<dbReference type="Proteomes" id="UP001500665">
    <property type="component" value="Unassembled WGS sequence"/>
</dbReference>
<dbReference type="EMBL" id="BAAAHH010000001">
    <property type="protein sequence ID" value="GAA0937591.1"/>
    <property type="molecule type" value="Genomic_DNA"/>
</dbReference>